<feature type="region of interest" description="Disordered" evidence="1">
    <location>
        <begin position="521"/>
        <end position="553"/>
    </location>
</feature>
<feature type="region of interest" description="Disordered" evidence="1">
    <location>
        <begin position="409"/>
        <end position="460"/>
    </location>
</feature>
<dbReference type="GO" id="GO:0000981">
    <property type="term" value="F:DNA-binding transcription factor activity, RNA polymerase II-specific"/>
    <property type="evidence" value="ECO:0007669"/>
    <property type="project" value="UniProtKB-ARBA"/>
</dbReference>
<evidence type="ECO:0000313" key="4">
    <source>
        <dbReference type="Proteomes" id="UP001302812"/>
    </source>
</evidence>
<reference evidence="3" key="2">
    <citation type="submission" date="2023-05" db="EMBL/GenBank/DDBJ databases">
        <authorList>
            <consortium name="Lawrence Berkeley National Laboratory"/>
            <person name="Steindorff A."/>
            <person name="Hensen N."/>
            <person name="Bonometti L."/>
            <person name="Westerberg I."/>
            <person name="Brannstrom I.O."/>
            <person name="Guillou S."/>
            <person name="Cros-Aarteil S."/>
            <person name="Calhoun S."/>
            <person name="Haridas S."/>
            <person name="Kuo A."/>
            <person name="Mondo S."/>
            <person name="Pangilinan J."/>
            <person name="Riley R."/>
            <person name="Labutti K."/>
            <person name="Andreopoulos B."/>
            <person name="Lipzen A."/>
            <person name="Chen C."/>
            <person name="Yanf M."/>
            <person name="Daum C."/>
            <person name="Ng V."/>
            <person name="Clum A."/>
            <person name="Ohm R."/>
            <person name="Martin F."/>
            <person name="Silar P."/>
            <person name="Natvig D."/>
            <person name="Lalanne C."/>
            <person name="Gautier V."/>
            <person name="Ament-Velasquez S.L."/>
            <person name="Kruys A."/>
            <person name="Hutchinson M.I."/>
            <person name="Powell A.J."/>
            <person name="Barry K."/>
            <person name="Miller A.N."/>
            <person name="Grigoriev I.V."/>
            <person name="Debuchy R."/>
            <person name="Gladieux P."/>
            <person name="Thoren M.H."/>
            <person name="Johannesson H."/>
        </authorList>
    </citation>
    <scope>NUCLEOTIDE SEQUENCE</scope>
    <source>
        <strain evidence="3">CBS 508.74</strain>
    </source>
</reference>
<dbReference type="SUPFAM" id="SSF54616">
    <property type="entry name" value="DNA-binding domain of Mlu1-box binding protein MBP1"/>
    <property type="match status" value="1"/>
</dbReference>
<dbReference type="EMBL" id="MU853355">
    <property type="protein sequence ID" value="KAK4109595.1"/>
    <property type="molecule type" value="Genomic_DNA"/>
</dbReference>
<dbReference type="Proteomes" id="UP001302812">
    <property type="component" value="Unassembled WGS sequence"/>
</dbReference>
<dbReference type="PANTHER" id="PTHR43828:SF5">
    <property type="entry name" value="TRANSCRIPTIONAL REPRESSOR XBP1"/>
    <property type="match status" value="1"/>
</dbReference>
<dbReference type="InterPro" id="IPR051642">
    <property type="entry name" value="SWI6-like"/>
</dbReference>
<protein>
    <recommendedName>
        <fullName evidence="2">HTH APSES-type domain-containing protein</fullName>
    </recommendedName>
</protein>
<feature type="compositionally biased region" description="Pro residues" evidence="1">
    <location>
        <begin position="10"/>
        <end position="27"/>
    </location>
</feature>
<feature type="domain" description="HTH APSES-type" evidence="2">
    <location>
        <begin position="127"/>
        <end position="240"/>
    </location>
</feature>
<dbReference type="InterPro" id="IPR036887">
    <property type="entry name" value="HTH_APSES_sf"/>
</dbReference>
<feature type="region of interest" description="Disordered" evidence="1">
    <location>
        <begin position="567"/>
        <end position="646"/>
    </location>
</feature>
<dbReference type="RefSeq" id="XP_064667165.1">
    <property type="nucleotide sequence ID" value="XM_064813811.1"/>
</dbReference>
<feature type="compositionally biased region" description="Polar residues" evidence="1">
    <location>
        <begin position="342"/>
        <end position="352"/>
    </location>
</feature>
<dbReference type="PROSITE" id="PS51299">
    <property type="entry name" value="HTH_APSES"/>
    <property type="match status" value="1"/>
</dbReference>
<dbReference type="PANTHER" id="PTHR43828">
    <property type="entry name" value="ASPARAGINASE"/>
    <property type="match status" value="1"/>
</dbReference>
<dbReference type="GO" id="GO:0033309">
    <property type="term" value="C:SBF transcription complex"/>
    <property type="evidence" value="ECO:0007669"/>
    <property type="project" value="TreeGrafter"/>
</dbReference>
<evidence type="ECO:0000256" key="1">
    <source>
        <dbReference type="SAM" id="MobiDB-lite"/>
    </source>
</evidence>
<feature type="compositionally biased region" description="Basic and acidic residues" evidence="1">
    <location>
        <begin position="581"/>
        <end position="597"/>
    </location>
</feature>
<feature type="compositionally biased region" description="Low complexity" evidence="1">
    <location>
        <begin position="413"/>
        <end position="430"/>
    </location>
</feature>
<feature type="region of interest" description="Disordered" evidence="1">
    <location>
        <begin position="476"/>
        <end position="508"/>
    </location>
</feature>
<gene>
    <name evidence="3" type="ORF">N656DRAFT_770911</name>
</gene>
<dbReference type="GeneID" id="89937936"/>
<reference evidence="3" key="1">
    <citation type="journal article" date="2023" name="Mol. Phylogenet. Evol.">
        <title>Genome-scale phylogeny and comparative genomics of the fungal order Sordariales.</title>
        <authorList>
            <person name="Hensen N."/>
            <person name="Bonometti L."/>
            <person name="Westerberg I."/>
            <person name="Brannstrom I.O."/>
            <person name="Guillou S."/>
            <person name="Cros-Aarteil S."/>
            <person name="Calhoun S."/>
            <person name="Haridas S."/>
            <person name="Kuo A."/>
            <person name="Mondo S."/>
            <person name="Pangilinan J."/>
            <person name="Riley R."/>
            <person name="LaButti K."/>
            <person name="Andreopoulos B."/>
            <person name="Lipzen A."/>
            <person name="Chen C."/>
            <person name="Yan M."/>
            <person name="Daum C."/>
            <person name="Ng V."/>
            <person name="Clum A."/>
            <person name="Steindorff A."/>
            <person name="Ohm R.A."/>
            <person name="Martin F."/>
            <person name="Silar P."/>
            <person name="Natvig D.O."/>
            <person name="Lalanne C."/>
            <person name="Gautier V."/>
            <person name="Ament-Velasquez S.L."/>
            <person name="Kruys A."/>
            <person name="Hutchinson M.I."/>
            <person name="Powell A.J."/>
            <person name="Barry K."/>
            <person name="Miller A.N."/>
            <person name="Grigoriev I.V."/>
            <person name="Debuchy R."/>
            <person name="Gladieux P."/>
            <person name="Hiltunen Thoren M."/>
            <person name="Johannesson H."/>
        </authorList>
    </citation>
    <scope>NUCLEOTIDE SEQUENCE</scope>
    <source>
        <strain evidence="3">CBS 508.74</strain>
    </source>
</reference>
<proteinExistence type="predicted"/>
<accession>A0AAN6QKF0</accession>
<feature type="compositionally biased region" description="Low complexity" evidence="1">
    <location>
        <begin position="269"/>
        <end position="283"/>
    </location>
</feature>
<feature type="compositionally biased region" description="Low complexity" evidence="1">
    <location>
        <begin position="476"/>
        <end position="493"/>
    </location>
</feature>
<keyword evidence="4" id="KW-1185">Reference proteome</keyword>
<feature type="compositionally biased region" description="Low complexity" evidence="1">
    <location>
        <begin position="28"/>
        <end position="38"/>
    </location>
</feature>
<feature type="compositionally biased region" description="Low complexity" evidence="1">
    <location>
        <begin position="571"/>
        <end position="580"/>
    </location>
</feature>
<name>A0AAN6QKF0_9PEZI</name>
<dbReference type="AlphaFoldDB" id="A0AAN6QKF0"/>
<feature type="compositionally biased region" description="Basic and acidic residues" evidence="1">
    <location>
        <begin position="319"/>
        <end position="333"/>
    </location>
</feature>
<dbReference type="GO" id="GO:0030907">
    <property type="term" value="C:MBF transcription complex"/>
    <property type="evidence" value="ECO:0007669"/>
    <property type="project" value="TreeGrafter"/>
</dbReference>
<feature type="region of interest" description="Disordered" evidence="1">
    <location>
        <begin position="269"/>
        <end position="366"/>
    </location>
</feature>
<evidence type="ECO:0000259" key="2">
    <source>
        <dbReference type="PROSITE" id="PS51299"/>
    </source>
</evidence>
<feature type="region of interest" description="Disordered" evidence="1">
    <location>
        <begin position="1"/>
        <end position="56"/>
    </location>
</feature>
<dbReference type="GO" id="GO:0003677">
    <property type="term" value="F:DNA binding"/>
    <property type="evidence" value="ECO:0007669"/>
    <property type="project" value="InterPro"/>
</dbReference>
<dbReference type="InterPro" id="IPR003163">
    <property type="entry name" value="Tscrpt_reg_HTH_APSES-type"/>
</dbReference>
<evidence type="ECO:0000313" key="3">
    <source>
        <dbReference type="EMBL" id="KAK4109595.1"/>
    </source>
</evidence>
<dbReference type="Gene3D" id="3.10.260.10">
    <property type="entry name" value="Transcription regulator HTH, APSES-type DNA-binding domain"/>
    <property type="match status" value="1"/>
</dbReference>
<feature type="compositionally biased region" description="Basic and acidic residues" evidence="1">
    <location>
        <begin position="499"/>
        <end position="508"/>
    </location>
</feature>
<comment type="caution">
    <text evidence="3">The sequence shown here is derived from an EMBL/GenBank/DDBJ whole genome shotgun (WGS) entry which is preliminary data.</text>
</comment>
<organism evidence="3 4">
    <name type="scientific">Canariomyces notabilis</name>
    <dbReference type="NCBI Taxonomy" id="2074819"/>
    <lineage>
        <taxon>Eukaryota</taxon>
        <taxon>Fungi</taxon>
        <taxon>Dikarya</taxon>
        <taxon>Ascomycota</taxon>
        <taxon>Pezizomycotina</taxon>
        <taxon>Sordariomycetes</taxon>
        <taxon>Sordariomycetidae</taxon>
        <taxon>Sordariales</taxon>
        <taxon>Chaetomiaceae</taxon>
        <taxon>Canariomyces</taxon>
    </lineage>
</organism>
<sequence>MVSVADLLNPEPPRAPLPSSRPIPPSPSRRLPLSTSEPVPVKPSAEILKQPENAKRPVRNEVKGVVNFPPFENLDEASLAQVRRFKVHPFGSIQDTCRLIPYISGKKDFFYKTGREGFEGKVNGKLENLALTSVAFQYDFTIPGDNTPFTVMWDYNVGLVRMTPFFKCHGYSKTTPAKMLQQNPGLKDITYSITGGSIKAQGYWMPFSCAKAVCATFCHKIAGALIPLFGPQFPLECIPDKAVGHGRMVIDPVIVSRAKRDVATLFGQLPGLLPSPRPSRSLSPQPPPQRSLCMVGPYHQRPSYDRHGLLSPYGTDTDSEFRTGSEKYAEKHSSRINPTLPPLQTQTASGSPSIAGAPTPVHSPDMRWTTVNRPYPLYQPQHHPSAYYRDGPDRQRFVPAPALAAHPWLSAVPRSRTSPTSGPSSSSSRPLHTPNPRIQASGTVIKTVLKSPRPHSKRCFDYVDADTDEGYDAGRESLSLSQSSSQIESSPSSVTGLSDEGHHQHDHRETTVMAAKATHPTLEVQKDNASTDDDAFSNGADDESHGQNGSKRRVAERDAAIMLMSMHSHSQTRPMQQQQHQEQDRRLGKEEVEDRSRAASPSRSSPQMKDTKIGGSGQAVAVTPPVSEEVSGLGPTTRSKRRRTLV</sequence>